<evidence type="ECO:0000256" key="4">
    <source>
        <dbReference type="ARBA" id="ARBA00022553"/>
    </source>
</evidence>
<keyword evidence="9" id="KW-0902">Two-component regulatory system</keyword>
<keyword evidence="14" id="KW-1185">Reference proteome</keyword>
<dbReference type="InterPro" id="IPR036890">
    <property type="entry name" value="HATPase_C_sf"/>
</dbReference>
<evidence type="ECO:0000256" key="2">
    <source>
        <dbReference type="ARBA" id="ARBA00004370"/>
    </source>
</evidence>
<feature type="region of interest" description="Disordered" evidence="11">
    <location>
        <begin position="1"/>
        <end position="24"/>
    </location>
</feature>
<dbReference type="SMART" id="SM00387">
    <property type="entry name" value="HATPase_c"/>
    <property type="match status" value="1"/>
</dbReference>
<dbReference type="InterPro" id="IPR050428">
    <property type="entry name" value="TCS_sensor_his_kinase"/>
</dbReference>
<keyword evidence="5" id="KW-0808">Transferase</keyword>
<dbReference type="EC" id="2.7.13.3" evidence="3"/>
<dbReference type="PANTHER" id="PTHR45436:SF5">
    <property type="entry name" value="SENSOR HISTIDINE KINASE TRCS"/>
    <property type="match status" value="1"/>
</dbReference>
<dbReference type="GO" id="GO:0004673">
    <property type="term" value="F:protein histidine kinase activity"/>
    <property type="evidence" value="ECO:0007669"/>
    <property type="project" value="UniProtKB-EC"/>
</dbReference>
<feature type="domain" description="Histidine kinase" evidence="12">
    <location>
        <begin position="1"/>
        <end position="82"/>
    </location>
</feature>
<dbReference type="STRING" id="1220583.GOACH_19_00430"/>
<dbReference type="PROSITE" id="PS50109">
    <property type="entry name" value="HIS_KIN"/>
    <property type="match status" value="1"/>
</dbReference>
<evidence type="ECO:0000313" key="14">
    <source>
        <dbReference type="Proteomes" id="UP000010988"/>
    </source>
</evidence>
<comment type="subcellular location">
    <subcellularLocation>
        <location evidence="2">Membrane</location>
    </subcellularLocation>
</comment>
<accession>L7KN59</accession>
<dbReference type="PRINTS" id="PR00344">
    <property type="entry name" value="BCTRLSENSOR"/>
</dbReference>
<dbReference type="Pfam" id="PF02518">
    <property type="entry name" value="HATPase_c"/>
    <property type="match status" value="1"/>
</dbReference>
<sequence>MTPRHTVSVTVSDDGPGIPDGEKSRVTDRFVRLDTSRQRGSGGSGLGLSIVTEIVRAHGGVVVIEDSDYGGASVGFRLPLQQMDTQSPPSSANR</sequence>
<feature type="compositionally biased region" description="Polar residues" evidence="11">
    <location>
        <begin position="1"/>
        <end position="11"/>
    </location>
</feature>
<dbReference type="Proteomes" id="UP000010988">
    <property type="component" value="Unassembled WGS sequence"/>
</dbReference>
<gene>
    <name evidence="13" type="ORF">GOACH_19_00430</name>
</gene>
<keyword evidence="4" id="KW-0597">Phosphoprotein</keyword>
<dbReference type="GO" id="GO:0005886">
    <property type="term" value="C:plasma membrane"/>
    <property type="evidence" value="ECO:0007669"/>
    <property type="project" value="TreeGrafter"/>
</dbReference>
<dbReference type="Gene3D" id="3.30.565.10">
    <property type="entry name" value="Histidine kinase-like ATPase, C-terminal domain"/>
    <property type="match status" value="1"/>
</dbReference>
<dbReference type="PANTHER" id="PTHR45436">
    <property type="entry name" value="SENSOR HISTIDINE KINASE YKOH"/>
    <property type="match status" value="1"/>
</dbReference>
<dbReference type="InterPro" id="IPR004358">
    <property type="entry name" value="Sig_transdc_His_kin-like_C"/>
</dbReference>
<dbReference type="EMBL" id="BANR01000019">
    <property type="protein sequence ID" value="GAC50039.1"/>
    <property type="molecule type" value="Genomic_DNA"/>
</dbReference>
<evidence type="ECO:0000256" key="10">
    <source>
        <dbReference type="ARBA" id="ARBA00023136"/>
    </source>
</evidence>
<dbReference type="SUPFAM" id="SSF55874">
    <property type="entry name" value="ATPase domain of HSP90 chaperone/DNA topoisomerase II/histidine kinase"/>
    <property type="match status" value="1"/>
</dbReference>
<dbReference type="AlphaFoldDB" id="L7KN59"/>
<organism evidence="13 14">
    <name type="scientific">Gordonia aichiensis NBRC 108223</name>
    <dbReference type="NCBI Taxonomy" id="1220583"/>
    <lineage>
        <taxon>Bacteria</taxon>
        <taxon>Bacillati</taxon>
        <taxon>Actinomycetota</taxon>
        <taxon>Actinomycetes</taxon>
        <taxon>Mycobacteriales</taxon>
        <taxon>Gordoniaceae</taxon>
        <taxon>Gordonia</taxon>
    </lineage>
</organism>
<keyword evidence="10" id="KW-0472">Membrane</keyword>
<evidence type="ECO:0000313" key="13">
    <source>
        <dbReference type="EMBL" id="GAC50039.1"/>
    </source>
</evidence>
<proteinExistence type="predicted"/>
<evidence type="ECO:0000256" key="9">
    <source>
        <dbReference type="ARBA" id="ARBA00023012"/>
    </source>
</evidence>
<keyword evidence="7 13" id="KW-0418">Kinase</keyword>
<dbReference type="InterPro" id="IPR003594">
    <property type="entry name" value="HATPase_dom"/>
</dbReference>
<dbReference type="GO" id="GO:0000160">
    <property type="term" value="P:phosphorelay signal transduction system"/>
    <property type="evidence" value="ECO:0007669"/>
    <property type="project" value="UniProtKB-KW"/>
</dbReference>
<dbReference type="InterPro" id="IPR005467">
    <property type="entry name" value="His_kinase_dom"/>
</dbReference>
<dbReference type="eggNOG" id="COG2205">
    <property type="taxonomic scope" value="Bacteria"/>
</dbReference>
<keyword evidence="6" id="KW-0812">Transmembrane</keyword>
<name>L7KN59_9ACTN</name>
<keyword evidence="8" id="KW-1133">Transmembrane helix</keyword>
<evidence type="ECO:0000256" key="11">
    <source>
        <dbReference type="SAM" id="MobiDB-lite"/>
    </source>
</evidence>
<reference evidence="13 14" key="1">
    <citation type="submission" date="2012-12" db="EMBL/GenBank/DDBJ databases">
        <title>Whole genome shotgun sequence of Gordonia aichiensis NBRC 108223.</title>
        <authorList>
            <person name="Isaki-Nakamura S."/>
            <person name="Hosoyama A."/>
            <person name="Tsuchikane K."/>
            <person name="Ando Y."/>
            <person name="Baba S."/>
            <person name="Ohji S."/>
            <person name="Hamada M."/>
            <person name="Tamura T."/>
            <person name="Yamazoe A."/>
            <person name="Yamazaki S."/>
            <person name="Fujita N."/>
        </authorList>
    </citation>
    <scope>NUCLEOTIDE SEQUENCE [LARGE SCALE GENOMIC DNA]</scope>
    <source>
        <strain evidence="13 14">NBRC 108223</strain>
    </source>
</reference>
<evidence type="ECO:0000256" key="7">
    <source>
        <dbReference type="ARBA" id="ARBA00022777"/>
    </source>
</evidence>
<evidence type="ECO:0000256" key="5">
    <source>
        <dbReference type="ARBA" id="ARBA00022679"/>
    </source>
</evidence>
<evidence type="ECO:0000256" key="8">
    <source>
        <dbReference type="ARBA" id="ARBA00022989"/>
    </source>
</evidence>
<evidence type="ECO:0000256" key="3">
    <source>
        <dbReference type="ARBA" id="ARBA00012438"/>
    </source>
</evidence>
<evidence type="ECO:0000256" key="1">
    <source>
        <dbReference type="ARBA" id="ARBA00000085"/>
    </source>
</evidence>
<evidence type="ECO:0000256" key="6">
    <source>
        <dbReference type="ARBA" id="ARBA00022692"/>
    </source>
</evidence>
<evidence type="ECO:0000259" key="12">
    <source>
        <dbReference type="PROSITE" id="PS50109"/>
    </source>
</evidence>
<protein>
    <recommendedName>
        <fullName evidence="3">histidine kinase</fullName>
        <ecNumber evidence="3">2.7.13.3</ecNumber>
    </recommendedName>
</protein>
<comment type="caution">
    <text evidence="13">The sequence shown here is derived from an EMBL/GenBank/DDBJ whole genome shotgun (WGS) entry which is preliminary data.</text>
</comment>
<comment type="catalytic activity">
    <reaction evidence="1">
        <text>ATP + protein L-histidine = ADP + protein N-phospho-L-histidine.</text>
        <dbReference type="EC" id="2.7.13.3"/>
    </reaction>
</comment>